<accession>A0ABV8IPM0</accession>
<evidence type="ECO:0000313" key="4">
    <source>
        <dbReference type="Proteomes" id="UP001595867"/>
    </source>
</evidence>
<evidence type="ECO:0000259" key="2">
    <source>
        <dbReference type="PROSITE" id="PS50837"/>
    </source>
</evidence>
<feature type="transmembrane region" description="Helical" evidence="1">
    <location>
        <begin position="32"/>
        <end position="52"/>
    </location>
</feature>
<dbReference type="EMBL" id="JBHSBL010000013">
    <property type="protein sequence ID" value="MFC4065899.1"/>
    <property type="molecule type" value="Genomic_DNA"/>
</dbReference>
<proteinExistence type="predicted"/>
<evidence type="ECO:0000256" key="1">
    <source>
        <dbReference type="SAM" id="Phobius"/>
    </source>
</evidence>
<name>A0ABV8IPM0_9ACTN</name>
<feature type="domain" description="NACHT" evidence="2">
    <location>
        <begin position="136"/>
        <end position="271"/>
    </location>
</feature>
<dbReference type="Gene3D" id="3.40.50.300">
    <property type="entry name" value="P-loop containing nucleotide triphosphate hydrolases"/>
    <property type="match status" value="1"/>
</dbReference>
<keyword evidence="1" id="KW-1133">Transmembrane helix</keyword>
<sequence length="717" mass="77956">MLRRWRLTGVMYVVLVMIVTAAAIVLTKAAKLSVAGTVVAILPTIAPLFLAWRAFREDRSDLEQAVGVEDLLVQLAVAVQGQWAAEIGLRGADDPYPLPVSWRPAAAGLFDGTVEYRSNSNGQFNLEALLSASQSRRLVVLGDPGSGKTILLVRMLLGLVDTRDPGQPVPLLLPLASWDPLRLNFTSWIRQRLEIEHPSLLLDAPPAFGHGVIRSQVLLDRRLIMPLLDGLDELPVAVRARALQEINASLGKYPGLVLSSRAAEFLGAARPPSARSIKLRDSVGIELIALEPEEVERYLLRDADDAYLARRWSPVLAELRRPGPLRSAFETPLIVTLARTIYNPRPGERLDNWPDPRELCDRRWFSSRRAIEQHLFDGYVRVAYRPGGTEQVAPGPRWGPAGAARWLRFLAHHLETNEGGTPDLRWWNLSDAMSRRGLGLMAFGALTGLAIMLLMPLSVFVGVPATPLVGVSVVLGAGAAIVSLVRSALRPARGLRWAKELTVRAGVLGSTAGLQASAGLGALAYVQTNSLIAGLIFGTLGLLSGVFFTLIIGMKLAPADLSATPTPGASVREDRGAFVVNTLLFGTALGLILGVVLGLIMGVVAQVPRLEYAGRPDLIHVRETPPAVDPVVASCWAYVGLVTGLGIGLTISLARSAWGVYLLTRYYLAITGRLPWRLLPFLSEAHQRRGVLRQAGPIYQFRHIELQRRLAARYENP</sequence>
<organism evidence="3 4">
    <name type="scientific">Actinoplanes subglobosus</name>
    <dbReference type="NCBI Taxonomy" id="1547892"/>
    <lineage>
        <taxon>Bacteria</taxon>
        <taxon>Bacillati</taxon>
        <taxon>Actinomycetota</taxon>
        <taxon>Actinomycetes</taxon>
        <taxon>Micromonosporales</taxon>
        <taxon>Micromonosporaceae</taxon>
        <taxon>Actinoplanes</taxon>
    </lineage>
</organism>
<dbReference type="SUPFAM" id="SSF52540">
    <property type="entry name" value="P-loop containing nucleoside triphosphate hydrolases"/>
    <property type="match status" value="1"/>
</dbReference>
<feature type="transmembrane region" description="Helical" evidence="1">
    <location>
        <begin position="7"/>
        <end position="26"/>
    </location>
</feature>
<gene>
    <name evidence="3" type="ORF">ACFO0C_13235</name>
</gene>
<dbReference type="RefSeq" id="WP_378066884.1">
    <property type="nucleotide sequence ID" value="NZ_JBHSBL010000013.1"/>
</dbReference>
<reference evidence="4" key="1">
    <citation type="journal article" date="2019" name="Int. J. Syst. Evol. Microbiol.">
        <title>The Global Catalogue of Microorganisms (GCM) 10K type strain sequencing project: providing services to taxonomists for standard genome sequencing and annotation.</title>
        <authorList>
            <consortium name="The Broad Institute Genomics Platform"/>
            <consortium name="The Broad Institute Genome Sequencing Center for Infectious Disease"/>
            <person name="Wu L."/>
            <person name="Ma J."/>
        </authorList>
    </citation>
    <scope>NUCLEOTIDE SEQUENCE [LARGE SCALE GENOMIC DNA]</scope>
    <source>
        <strain evidence="4">TBRC 5832</strain>
    </source>
</reference>
<protein>
    <submittedName>
        <fullName evidence="3">NACHT domain-containing protein</fullName>
    </submittedName>
</protein>
<feature type="transmembrane region" description="Helical" evidence="1">
    <location>
        <begin position="636"/>
        <end position="663"/>
    </location>
</feature>
<feature type="transmembrane region" description="Helical" evidence="1">
    <location>
        <begin position="468"/>
        <end position="489"/>
    </location>
</feature>
<dbReference type="InterPro" id="IPR027417">
    <property type="entry name" value="P-loop_NTPase"/>
</dbReference>
<feature type="transmembrane region" description="Helical" evidence="1">
    <location>
        <begin position="438"/>
        <end position="462"/>
    </location>
</feature>
<feature type="transmembrane region" description="Helical" evidence="1">
    <location>
        <begin position="578"/>
        <end position="605"/>
    </location>
</feature>
<feature type="transmembrane region" description="Helical" evidence="1">
    <location>
        <begin position="501"/>
        <end position="525"/>
    </location>
</feature>
<dbReference type="PROSITE" id="PS50837">
    <property type="entry name" value="NACHT"/>
    <property type="match status" value="1"/>
</dbReference>
<comment type="caution">
    <text evidence="3">The sequence shown here is derived from an EMBL/GenBank/DDBJ whole genome shotgun (WGS) entry which is preliminary data.</text>
</comment>
<keyword evidence="1" id="KW-0812">Transmembrane</keyword>
<dbReference type="InterPro" id="IPR007111">
    <property type="entry name" value="NACHT_NTPase"/>
</dbReference>
<keyword evidence="1" id="KW-0472">Membrane</keyword>
<evidence type="ECO:0000313" key="3">
    <source>
        <dbReference type="EMBL" id="MFC4065899.1"/>
    </source>
</evidence>
<feature type="transmembrane region" description="Helical" evidence="1">
    <location>
        <begin position="531"/>
        <end position="557"/>
    </location>
</feature>
<dbReference type="Proteomes" id="UP001595867">
    <property type="component" value="Unassembled WGS sequence"/>
</dbReference>
<keyword evidence="4" id="KW-1185">Reference proteome</keyword>